<organism evidence="17 18">
    <name type="scientific">Stenotrophobium rhamnosiphilum</name>
    <dbReference type="NCBI Taxonomy" id="2029166"/>
    <lineage>
        <taxon>Bacteria</taxon>
        <taxon>Pseudomonadati</taxon>
        <taxon>Pseudomonadota</taxon>
        <taxon>Gammaproteobacteria</taxon>
        <taxon>Nevskiales</taxon>
        <taxon>Nevskiaceae</taxon>
        <taxon>Stenotrophobium</taxon>
    </lineage>
</organism>
<name>A0A2T5MD14_9GAMM</name>
<dbReference type="EMBL" id="QANS01000005">
    <property type="protein sequence ID" value="PTU30447.1"/>
    <property type="molecule type" value="Genomic_DNA"/>
</dbReference>
<keyword evidence="18" id="KW-1185">Reference proteome</keyword>
<evidence type="ECO:0000256" key="5">
    <source>
        <dbReference type="ARBA" id="ARBA00022692"/>
    </source>
</evidence>
<protein>
    <recommendedName>
        <fullName evidence="19">TonB-dependent receptor</fullName>
    </recommendedName>
</protein>
<keyword evidence="10 11" id="KW-0998">Cell outer membrane</keyword>
<evidence type="ECO:0000256" key="6">
    <source>
        <dbReference type="ARBA" id="ARBA00023004"/>
    </source>
</evidence>
<feature type="compositionally biased region" description="Low complexity" evidence="13">
    <location>
        <begin position="44"/>
        <end position="78"/>
    </location>
</feature>
<dbReference type="InterPro" id="IPR039426">
    <property type="entry name" value="TonB-dep_rcpt-like"/>
</dbReference>
<dbReference type="SUPFAM" id="SSF56935">
    <property type="entry name" value="Porins"/>
    <property type="match status" value="1"/>
</dbReference>
<evidence type="ECO:0000256" key="11">
    <source>
        <dbReference type="PROSITE-ProRule" id="PRU01360"/>
    </source>
</evidence>
<dbReference type="PANTHER" id="PTHR32552:SF81">
    <property type="entry name" value="TONB-DEPENDENT OUTER MEMBRANE RECEPTOR"/>
    <property type="match status" value="1"/>
</dbReference>
<evidence type="ECO:0000256" key="8">
    <source>
        <dbReference type="ARBA" id="ARBA00023077"/>
    </source>
</evidence>
<dbReference type="AlphaFoldDB" id="A0A2T5MD14"/>
<comment type="subcellular location">
    <subcellularLocation>
        <location evidence="1 11">Cell outer membrane</location>
        <topology evidence="1 11">Multi-pass membrane protein</topology>
    </subcellularLocation>
</comment>
<keyword evidence="9 11" id="KW-0472">Membrane</keyword>
<dbReference type="GO" id="GO:0006826">
    <property type="term" value="P:iron ion transport"/>
    <property type="evidence" value="ECO:0007669"/>
    <property type="project" value="UniProtKB-KW"/>
</dbReference>
<keyword evidence="6" id="KW-0408">Iron</keyword>
<dbReference type="Proteomes" id="UP000244248">
    <property type="component" value="Unassembled WGS sequence"/>
</dbReference>
<dbReference type="InterPro" id="IPR000531">
    <property type="entry name" value="Beta-barrel_TonB"/>
</dbReference>
<dbReference type="Pfam" id="PF07715">
    <property type="entry name" value="Plug"/>
    <property type="match status" value="1"/>
</dbReference>
<evidence type="ECO:0000256" key="9">
    <source>
        <dbReference type="ARBA" id="ARBA00023136"/>
    </source>
</evidence>
<evidence type="ECO:0000256" key="7">
    <source>
        <dbReference type="ARBA" id="ARBA00023065"/>
    </source>
</evidence>
<evidence type="ECO:0000256" key="2">
    <source>
        <dbReference type="ARBA" id="ARBA00022448"/>
    </source>
</evidence>
<feature type="domain" description="TonB-dependent receptor-like beta-barrel" evidence="15">
    <location>
        <begin position="448"/>
        <end position="890"/>
    </location>
</feature>
<evidence type="ECO:0000256" key="3">
    <source>
        <dbReference type="ARBA" id="ARBA00022452"/>
    </source>
</evidence>
<keyword evidence="7" id="KW-0406">Ion transport</keyword>
<dbReference type="OrthoDB" id="7051185at2"/>
<proteinExistence type="inferred from homology"/>
<feature type="region of interest" description="Disordered" evidence="13">
    <location>
        <begin position="91"/>
        <end position="125"/>
    </location>
</feature>
<keyword evidence="2 11" id="KW-0813">Transport</keyword>
<keyword evidence="5 11" id="KW-0812">Transmembrane</keyword>
<keyword evidence="4" id="KW-0410">Iron transport</keyword>
<keyword evidence="8 12" id="KW-0798">TonB box</keyword>
<comment type="caution">
    <text evidence="17">The sequence shown here is derived from an EMBL/GenBank/DDBJ whole genome shotgun (WGS) entry which is preliminary data.</text>
</comment>
<sequence length="947" mass="100345">MNKITIAATIAVAANFANFSTASAQETAATTSDDELTQLLGEVEAPAPSAPAASKPSEAAAAPASAAPAETAAAPAEAATDAAPVAAAAPASADSAAPSDTAAVAATPATDSTTPAAAAAPVDPTAASAETAALYDVIELPKKEKKVPVTPEPRRAGMIEEVIVTAQRREESLQEVPMSITVLDAKQMSNANITNASDLATYTPSMSTNQRFGADNATFSIRGFTQELRTTSSVATYMAEVVAPRGQSSQTSGDGAGPGALFDLANVQVLKGPQGTLFGRNTTGGAVLLTPNKPKDEFEGYVEVSGSQRNGMRAQGAVSIPVADTFKVRLAIDKNKRDGYLINTTKIGANELGSTDYTSVRVSSVWDITDNIQNYTIGSYITSDSTGYSSQLYGCNANFANDLSNFFLVFSGALQVPQCQAQLDRQKAAGQDGFYDVVSTIATPITAIKEKRLINTLTWDINDDIKLKNILAYAHLNTKNGSDIFGTQFPYALVGLPLDPDPNREFKTGVSVLNPNEPVTSQATLVGELQLQGTSFDSAVDWQAGLYYEKSSPDGFSGNNSAGLISCNMASLEGDGVIKKFDCYDALLGLVGGVLVQQYKTTYLNKAAYSQATWRINEAFSVTGGLRYTWDDTKGYGIKTRYGWVLGIPQAPTTVVTTPHVSSKAPTGLIEVDYKPFEGSMVYAKYLRGYRQGNVILAADPGVDTFKPEHVKTYEVGLKTEFAGPVPGRVSIAAFTNDFTDQQLQLGYISPGSLQTTTIVNAGKSRIRGIEGDAFFQVLDSITVGFAFSLLDTVLLEQADQTARVQAAGGPIAGASVTRIADVGDELPYAPKQTYVTNVSWRLPVSERLGEIDVGATYSMIGKQRSAATSSGPYGMLDAFNLLNLNFTWTKIMNTPLDLVVFGTNVLNEEYTTYTSGTYNLLGYESRAVGTPRLIGARLKVNFGAYQ</sequence>
<dbReference type="InterPro" id="IPR036942">
    <property type="entry name" value="Beta-barrel_TonB_sf"/>
</dbReference>
<dbReference type="PANTHER" id="PTHR32552">
    <property type="entry name" value="FERRICHROME IRON RECEPTOR-RELATED"/>
    <property type="match status" value="1"/>
</dbReference>
<dbReference type="Pfam" id="PF00593">
    <property type="entry name" value="TonB_dep_Rec_b-barrel"/>
    <property type="match status" value="1"/>
</dbReference>
<evidence type="ECO:0000256" key="1">
    <source>
        <dbReference type="ARBA" id="ARBA00004571"/>
    </source>
</evidence>
<feature type="domain" description="TonB-dependent receptor plug" evidence="16">
    <location>
        <begin position="173"/>
        <end position="286"/>
    </location>
</feature>
<gene>
    <name evidence="17" type="ORF">CJD38_13065</name>
</gene>
<keyword evidence="14" id="KW-0732">Signal</keyword>
<dbReference type="InterPro" id="IPR012910">
    <property type="entry name" value="Plug_dom"/>
</dbReference>
<evidence type="ECO:0000256" key="13">
    <source>
        <dbReference type="SAM" id="MobiDB-lite"/>
    </source>
</evidence>
<comment type="similarity">
    <text evidence="11 12">Belongs to the TonB-dependent receptor family.</text>
</comment>
<feature type="signal peptide" evidence="14">
    <location>
        <begin position="1"/>
        <end position="24"/>
    </location>
</feature>
<feature type="chain" id="PRO_5015660842" description="TonB-dependent receptor" evidence="14">
    <location>
        <begin position="25"/>
        <end position="947"/>
    </location>
</feature>
<dbReference type="PROSITE" id="PS52016">
    <property type="entry name" value="TONB_DEPENDENT_REC_3"/>
    <property type="match status" value="1"/>
</dbReference>
<feature type="region of interest" description="Disordered" evidence="13">
    <location>
        <begin position="24"/>
        <end position="78"/>
    </location>
</feature>
<evidence type="ECO:0000259" key="16">
    <source>
        <dbReference type="Pfam" id="PF07715"/>
    </source>
</evidence>
<evidence type="ECO:0000256" key="10">
    <source>
        <dbReference type="ARBA" id="ARBA00023237"/>
    </source>
</evidence>
<evidence type="ECO:0000313" key="18">
    <source>
        <dbReference type="Proteomes" id="UP000244248"/>
    </source>
</evidence>
<evidence type="ECO:0000256" key="12">
    <source>
        <dbReference type="RuleBase" id="RU003357"/>
    </source>
</evidence>
<evidence type="ECO:0000256" key="14">
    <source>
        <dbReference type="SAM" id="SignalP"/>
    </source>
</evidence>
<evidence type="ECO:0000256" key="4">
    <source>
        <dbReference type="ARBA" id="ARBA00022496"/>
    </source>
</evidence>
<dbReference type="RefSeq" id="WP_107940818.1">
    <property type="nucleotide sequence ID" value="NZ_QANS01000005.1"/>
</dbReference>
<dbReference type="GO" id="GO:0009279">
    <property type="term" value="C:cell outer membrane"/>
    <property type="evidence" value="ECO:0007669"/>
    <property type="project" value="UniProtKB-SubCell"/>
</dbReference>
<evidence type="ECO:0000259" key="15">
    <source>
        <dbReference type="Pfam" id="PF00593"/>
    </source>
</evidence>
<accession>A0A2T5MD14</accession>
<reference evidence="17 18" key="1">
    <citation type="submission" date="2018-04" db="EMBL/GenBank/DDBJ databases">
        <title>Novel species isolated from glacier.</title>
        <authorList>
            <person name="Liu Q."/>
            <person name="Xin Y.-H."/>
        </authorList>
    </citation>
    <scope>NUCLEOTIDE SEQUENCE [LARGE SCALE GENOMIC DNA]</scope>
    <source>
        <strain evidence="17 18">GT1R17</strain>
    </source>
</reference>
<keyword evidence="3 11" id="KW-1134">Transmembrane beta strand</keyword>
<dbReference type="Gene3D" id="2.40.170.20">
    <property type="entry name" value="TonB-dependent receptor, beta-barrel domain"/>
    <property type="match status" value="1"/>
</dbReference>
<evidence type="ECO:0000313" key="17">
    <source>
        <dbReference type="EMBL" id="PTU30447.1"/>
    </source>
</evidence>
<evidence type="ECO:0008006" key="19">
    <source>
        <dbReference type="Google" id="ProtNLM"/>
    </source>
</evidence>